<proteinExistence type="predicted"/>
<organism evidence="1 2">
    <name type="scientific">Pseudomonas xantholysinigenes</name>
    <dbReference type="NCBI Taxonomy" id="2745490"/>
    <lineage>
        <taxon>Bacteria</taxon>
        <taxon>Pseudomonadati</taxon>
        <taxon>Pseudomonadota</taxon>
        <taxon>Gammaproteobacteria</taxon>
        <taxon>Pseudomonadales</taxon>
        <taxon>Pseudomonadaceae</taxon>
        <taxon>Pseudomonas</taxon>
    </lineage>
</organism>
<dbReference type="EMBL" id="CP077095">
    <property type="protein sequence ID" value="QXI39321.1"/>
    <property type="molecule type" value="Genomic_DNA"/>
</dbReference>
<name>A0A9E6TYD1_9PSED</name>
<reference evidence="1 2" key="1">
    <citation type="journal article" date="2020" name="Microorganisms">
        <title>Reliable Identification of Environmental Pseudomonas Isolates Using the rpoD Gene.</title>
        <authorList>
            <consortium name="The Broad Institute Genome Sequencing Platform"/>
            <person name="Girard L."/>
            <person name="Lood C."/>
            <person name="Rokni-Zadeh H."/>
            <person name="van Noort V."/>
            <person name="Lavigne R."/>
            <person name="De Mot R."/>
        </authorList>
    </citation>
    <scope>NUCLEOTIDE SEQUENCE [LARGE SCALE GENOMIC DNA]</scope>
    <source>
        <strain evidence="1 2">RW9S1A</strain>
    </source>
</reference>
<dbReference type="KEGG" id="pxn:HU772_004355"/>
<dbReference type="RefSeq" id="WP_186660235.1">
    <property type="nucleotide sequence ID" value="NZ_CP077095.1"/>
</dbReference>
<reference evidence="1 2" key="2">
    <citation type="journal article" date="2021" name="Microorganisms">
        <title>The Ever-Expanding Pseudomonas Genus: Description of 43 New Species and Partition of the Pseudomonas putida Group.</title>
        <authorList>
            <person name="Girard L."/>
            <person name="Lood C."/>
            <person name="Hofte M."/>
            <person name="Vandamme P."/>
            <person name="Rokni-Zadeh H."/>
            <person name="van Noort V."/>
            <person name="Lavigne R."/>
            <person name="De Mot R."/>
        </authorList>
    </citation>
    <scope>NUCLEOTIDE SEQUENCE [LARGE SCALE GENOMIC DNA]</scope>
    <source>
        <strain evidence="1 2">RW9S1A</strain>
    </source>
</reference>
<evidence type="ECO:0000313" key="1">
    <source>
        <dbReference type="EMBL" id="QXI39321.1"/>
    </source>
</evidence>
<dbReference type="Proteomes" id="UP000633418">
    <property type="component" value="Chromosome"/>
</dbReference>
<sequence>MKFENIGQVYQQLKPHTVQRAVGTFSIELKEPRRTFEPVRFELFFGPIYSGILVAEGFEDTSEYMVFMFPELPGNSPRLKDYDVTPESGTGAKVYFSVAGRHGYADSGKVQDVRISKEGIEAAKFNFAGQAISGPFEALTGDFVVVDVRPSTHNAQGSASMTITPALGGVSDYSTEKVSYRGDLEKPTYFRASKTVGSLPGGQLDIFLVAGYTGEQVAARYLSVVIDSFVLNARNIRFEVTDWTPGTVLAFNFECDVTYKGQDHHLRNGHYRINW</sequence>
<dbReference type="AlphaFoldDB" id="A0A9E6TYD1"/>
<protein>
    <submittedName>
        <fullName evidence="1">Uncharacterized protein</fullName>
    </submittedName>
</protein>
<evidence type="ECO:0000313" key="2">
    <source>
        <dbReference type="Proteomes" id="UP000633418"/>
    </source>
</evidence>
<gene>
    <name evidence="1" type="ORF">HU772_004355</name>
</gene>
<accession>A0A9E6TYD1</accession>
<keyword evidence="2" id="KW-1185">Reference proteome</keyword>